<keyword evidence="3" id="KW-1185">Reference proteome</keyword>
<dbReference type="Proteomes" id="UP000503320">
    <property type="component" value="Chromosome"/>
</dbReference>
<feature type="transmembrane region" description="Helical" evidence="1">
    <location>
        <begin position="12"/>
        <end position="30"/>
    </location>
</feature>
<proteinExistence type="predicted"/>
<dbReference type="EMBL" id="CP038017">
    <property type="protein sequence ID" value="QIV95044.1"/>
    <property type="molecule type" value="Genomic_DNA"/>
</dbReference>
<keyword evidence="1" id="KW-1133">Transmembrane helix</keyword>
<dbReference type="KEGG" id="afri:E3E15_06680"/>
<name>A0A6M3HV32_9GAMM</name>
<gene>
    <name evidence="2" type="ORF">E3E15_06680</name>
</gene>
<keyword evidence="1" id="KW-0812">Transmembrane</keyword>
<dbReference type="PROSITE" id="PS00409">
    <property type="entry name" value="PROKAR_NTER_METHYL"/>
    <property type="match status" value="1"/>
</dbReference>
<dbReference type="AlphaFoldDB" id="A0A6M3HV32"/>
<keyword evidence="1" id="KW-0472">Membrane</keyword>
<accession>A0A6M3HV32</accession>
<sequence length="155" mass="16571">MIRKKGFSLLEVLIASALVIFLLFAVFYAIGNLLSGSILAEKKVKLNSELDDRINHFFITGTFDDSTSGEMDFANSGESDSILTFTGTNSNYNISVTKRLFKLDEAENSISSSGSSKVVICHKPGTGAQKTLTIPAPALNAHLSHGDYIGACSSS</sequence>
<reference evidence="2 3" key="1">
    <citation type="submission" date="2019-03" db="EMBL/GenBank/DDBJ databases">
        <title>Complete Genome Sequence of Allofrancisella frigidaquae Strain SYSU 10HL1970 Isolated from Water-Cooling Systems in China.</title>
        <authorList>
            <person name="Ohrman C."/>
            <person name="Uneklint I."/>
            <person name="Sjodin A."/>
        </authorList>
    </citation>
    <scope>NUCLEOTIDE SEQUENCE [LARGE SCALE GENOMIC DNA]</scope>
    <source>
        <strain evidence="2 3">SYSU 10HL1970</strain>
    </source>
</reference>
<dbReference type="InterPro" id="IPR012902">
    <property type="entry name" value="N_methyl_site"/>
</dbReference>
<organism evidence="2 3">
    <name type="scientific">Allofrancisella frigidaquae</name>
    <dbReference type="NCBI Taxonomy" id="1085644"/>
    <lineage>
        <taxon>Bacteria</taxon>
        <taxon>Pseudomonadati</taxon>
        <taxon>Pseudomonadota</taxon>
        <taxon>Gammaproteobacteria</taxon>
        <taxon>Thiotrichales</taxon>
        <taxon>Francisellaceae</taxon>
        <taxon>Allofrancisella</taxon>
    </lineage>
</organism>
<evidence type="ECO:0000313" key="2">
    <source>
        <dbReference type="EMBL" id="QIV95044.1"/>
    </source>
</evidence>
<dbReference type="RefSeq" id="WP_172107064.1">
    <property type="nucleotide sequence ID" value="NZ_CP038017.1"/>
</dbReference>
<evidence type="ECO:0000313" key="3">
    <source>
        <dbReference type="Proteomes" id="UP000503320"/>
    </source>
</evidence>
<protein>
    <submittedName>
        <fullName evidence="2">Type II secretion system protein</fullName>
    </submittedName>
</protein>
<evidence type="ECO:0000256" key="1">
    <source>
        <dbReference type="SAM" id="Phobius"/>
    </source>
</evidence>